<accession>A0A286RIQ4</accession>
<dbReference type="EMBL" id="CP018477">
    <property type="protein sequence ID" value="ASV75833.1"/>
    <property type="molecule type" value="Genomic_DNA"/>
</dbReference>
<name>A0A286RIQ4_9BACT</name>
<gene>
    <name evidence="2" type="ORF">THTE_3231</name>
</gene>
<dbReference type="InterPro" id="IPR029062">
    <property type="entry name" value="Class_I_gatase-like"/>
</dbReference>
<dbReference type="PANTHER" id="PTHR40469:SF2">
    <property type="entry name" value="GALACTOSE-BINDING DOMAIN-LIKE SUPERFAMILY PROTEIN"/>
    <property type="match status" value="1"/>
</dbReference>
<dbReference type="RefSeq" id="WP_095415770.1">
    <property type="nucleotide sequence ID" value="NZ_CP018477.1"/>
</dbReference>
<proteinExistence type="predicted"/>
<dbReference type="Gene3D" id="3.40.50.880">
    <property type="match status" value="1"/>
</dbReference>
<reference evidence="2 3" key="1">
    <citation type="journal article" name="Front. Microbiol.">
        <title>Sugar Metabolism of the First Thermophilic Planctomycete Thermogutta terrifontis: Comparative Genomic and Transcriptomic Approaches.</title>
        <authorList>
            <person name="Elcheninov A.G."/>
            <person name="Menzel P."/>
            <person name="Gudbergsdottir S.R."/>
            <person name="Slesarev A.I."/>
            <person name="Kadnikov V.V."/>
            <person name="Krogh A."/>
            <person name="Bonch-Osmolovskaya E.A."/>
            <person name="Peng X."/>
            <person name="Kublanov I.V."/>
        </authorList>
    </citation>
    <scope>NUCLEOTIDE SEQUENCE [LARGE SCALE GENOMIC DNA]</scope>
    <source>
        <strain evidence="2 3">R1</strain>
    </source>
</reference>
<dbReference type="Proteomes" id="UP000215086">
    <property type="component" value="Chromosome"/>
</dbReference>
<evidence type="ECO:0000259" key="1">
    <source>
        <dbReference type="Pfam" id="PF06283"/>
    </source>
</evidence>
<dbReference type="Pfam" id="PF06283">
    <property type="entry name" value="ThuA"/>
    <property type="match status" value="1"/>
</dbReference>
<dbReference type="KEGG" id="ttf:THTE_3231"/>
<dbReference type="OrthoDB" id="9785923at2"/>
<dbReference type="PANTHER" id="PTHR40469">
    <property type="entry name" value="SECRETED GLYCOSYL HYDROLASE"/>
    <property type="match status" value="1"/>
</dbReference>
<evidence type="ECO:0000313" key="3">
    <source>
        <dbReference type="Proteomes" id="UP000215086"/>
    </source>
</evidence>
<dbReference type="SUPFAM" id="SSF52317">
    <property type="entry name" value="Class I glutamine amidotransferase-like"/>
    <property type="match status" value="1"/>
</dbReference>
<dbReference type="AlphaFoldDB" id="A0A286RIQ4"/>
<feature type="domain" description="ThuA-like" evidence="1">
    <location>
        <begin position="32"/>
        <end position="273"/>
    </location>
</feature>
<organism evidence="2 3">
    <name type="scientific">Thermogutta terrifontis</name>
    <dbReference type="NCBI Taxonomy" id="1331910"/>
    <lineage>
        <taxon>Bacteria</taxon>
        <taxon>Pseudomonadati</taxon>
        <taxon>Planctomycetota</taxon>
        <taxon>Planctomycetia</taxon>
        <taxon>Pirellulales</taxon>
        <taxon>Thermoguttaceae</taxon>
        <taxon>Thermogutta</taxon>
    </lineage>
</organism>
<keyword evidence="3" id="KW-1185">Reference proteome</keyword>
<protein>
    <recommendedName>
        <fullName evidence="1">ThuA-like domain-containing protein</fullName>
    </recommendedName>
</protein>
<dbReference type="InterPro" id="IPR029010">
    <property type="entry name" value="ThuA-like"/>
</dbReference>
<sequence>MRRRTFLTCATILASLVITGSTVGAVVAAPYKALIVTGQNAHDWKGTTPVLVKLLEETGLFTVEVAQSPAKGEDMSGFKPDFKKFDVVVLNYQGDSWPEETKKAFVDYVKNGGGVVVYHFACAAFPDWPEYNEIIGLGGWGGRNEKWGPYVRWRDGRCVFDYTPGRGGGHGPMQPFAIDVRYPEHPIMQGLPPRFMHVPDELYGWLRGPAKNLTVLATAFAPKDKGGSDEHEPIFFTVQYGKGRVFFNALGHTAEQLKSVAFIVTYQRGAEWAASGKVTQPVPNDFPTAEQARTRD</sequence>
<evidence type="ECO:0000313" key="2">
    <source>
        <dbReference type="EMBL" id="ASV75833.1"/>
    </source>
</evidence>